<feature type="transmembrane region" description="Helical" evidence="1">
    <location>
        <begin position="20"/>
        <end position="42"/>
    </location>
</feature>
<protein>
    <submittedName>
        <fullName evidence="2">Uncharacterized protein</fullName>
    </submittedName>
</protein>
<dbReference type="RefSeq" id="WP_095605494.1">
    <property type="nucleotide sequence ID" value="NZ_NSKE01000002.1"/>
</dbReference>
<keyword evidence="1" id="KW-1133">Transmembrane helix</keyword>
<dbReference type="EMBL" id="NSKE01000002">
    <property type="protein sequence ID" value="PAU95367.1"/>
    <property type="molecule type" value="Genomic_DNA"/>
</dbReference>
<dbReference type="Proteomes" id="UP000218831">
    <property type="component" value="Unassembled WGS sequence"/>
</dbReference>
<gene>
    <name evidence="2" type="ORF">CK503_04010</name>
</gene>
<dbReference type="AlphaFoldDB" id="A0A2A2GEM3"/>
<sequence length="214" mass="25129">MDIENIENVISKLEQIQSVFGTWGIILFIILILIIWLSVSYLKSSIESLPQKSLKEFQAALDQDLIKFGSTYKKQLDAIHTIYQKFQKMTGHLDYIKSGENFTQPIEPKEEVELLIKFRHEFKIVFQKNRLIFSEELGKKVDDMIGSIDNFIKIYHNGLFDLSPEDIKRNKEVNHGTYIAGLWEKDELDPILEEVKQIRLEIEQEFRKIYGTET</sequence>
<evidence type="ECO:0000256" key="1">
    <source>
        <dbReference type="SAM" id="Phobius"/>
    </source>
</evidence>
<reference evidence="2 3" key="1">
    <citation type="submission" date="2017-08" db="EMBL/GenBank/DDBJ databases">
        <title>Aliifodinibius alkalisoli sp. nov., isolated from saline alkaline soil.</title>
        <authorList>
            <person name="Liu D."/>
            <person name="Zhang G."/>
        </authorList>
    </citation>
    <scope>NUCLEOTIDE SEQUENCE [LARGE SCALE GENOMIC DNA]</scope>
    <source>
        <strain evidence="2 3">WN023</strain>
    </source>
</reference>
<evidence type="ECO:0000313" key="3">
    <source>
        <dbReference type="Proteomes" id="UP000218831"/>
    </source>
</evidence>
<proteinExistence type="predicted"/>
<name>A0A2A2GEM3_9BACT</name>
<keyword evidence="1" id="KW-0472">Membrane</keyword>
<dbReference type="OrthoDB" id="1367916at2"/>
<accession>A0A2A2GEM3</accession>
<keyword evidence="1" id="KW-0812">Transmembrane</keyword>
<evidence type="ECO:0000313" key="2">
    <source>
        <dbReference type="EMBL" id="PAU95367.1"/>
    </source>
</evidence>
<organism evidence="2 3">
    <name type="scientific">Fodinibius salipaludis</name>
    <dbReference type="NCBI Taxonomy" id="2032627"/>
    <lineage>
        <taxon>Bacteria</taxon>
        <taxon>Pseudomonadati</taxon>
        <taxon>Balneolota</taxon>
        <taxon>Balneolia</taxon>
        <taxon>Balneolales</taxon>
        <taxon>Balneolaceae</taxon>
        <taxon>Fodinibius</taxon>
    </lineage>
</organism>
<comment type="caution">
    <text evidence="2">The sequence shown here is derived from an EMBL/GenBank/DDBJ whole genome shotgun (WGS) entry which is preliminary data.</text>
</comment>
<keyword evidence="3" id="KW-1185">Reference proteome</keyword>